<evidence type="ECO:0000256" key="17">
    <source>
        <dbReference type="ARBA" id="ARBA00044903"/>
    </source>
</evidence>
<evidence type="ECO:0000256" key="21">
    <source>
        <dbReference type="ARBA" id="ARBA00044985"/>
    </source>
</evidence>
<dbReference type="GO" id="GO:0022857">
    <property type="term" value="F:transmembrane transporter activity"/>
    <property type="evidence" value="ECO:0007669"/>
    <property type="project" value="InterPro"/>
</dbReference>
<keyword evidence="27" id="KW-1185">Reference proteome</keyword>
<comment type="catalytic activity">
    <reaction evidence="16">
        <text>L-lysyl-L-lysine(out) = L-lysyl-L-lysine(in)</text>
        <dbReference type="Rhea" id="RHEA:79403"/>
        <dbReference type="ChEBI" id="CHEBI:229956"/>
    </reaction>
</comment>
<comment type="catalytic activity">
    <reaction evidence="14">
        <text>L-aspartyl-L-lysine(out) = L-aspartyl-L-lysine(in)</text>
        <dbReference type="Rhea" id="RHEA:79411"/>
        <dbReference type="ChEBI" id="CHEBI:229953"/>
    </reaction>
</comment>
<comment type="catalytic activity">
    <reaction evidence="15">
        <text>L-arginyl-L-alpha-amino acid(out) = L-arginyl-L-alpha-amino acid(in)</text>
        <dbReference type="Rhea" id="RHEA:79371"/>
        <dbReference type="ChEBI" id="CHEBI:84315"/>
    </reaction>
</comment>
<dbReference type="GeneTree" id="ENSGT00390000011700"/>
<dbReference type="CDD" id="cd17340">
    <property type="entry name" value="MFS_MFSD1"/>
    <property type="match status" value="1"/>
</dbReference>
<comment type="catalytic activity">
    <reaction evidence="19">
        <text>L-alanyl-L-lysine(out) = L-alanyl-L-lysine(in)</text>
        <dbReference type="Rhea" id="RHEA:79415"/>
        <dbReference type="ChEBI" id="CHEBI:192470"/>
    </reaction>
</comment>
<evidence type="ECO:0000256" key="3">
    <source>
        <dbReference type="ARBA" id="ARBA00022448"/>
    </source>
</evidence>
<proteinExistence type="inferred from homology"/>
<feature type="transmembrane region" description="Helical" evidence="25">
    <location>
        <begin position="297"/>
        <end position="316"/>
    </location>
</feature>
<gene>
    <name evidence="26" type="primary">MFSD1</name>
    <name evidence="26" type="synonym">mfsd1</name>
</gene>
<feature type="transmembrane region" description="Helical" evidence="25">
    <location>
        <begin position="270"/>
        <end position="290"/>
    </location>
</feature>
<keyword evidence="4 25" id="KW-0812">Transmembrane</keyword>
<evidence type="ECO:0000256" key="10">
    <source>
        <dbReference type="ARBA" id="ARBA00044881"/>
    </source>
</evidence>
<dbReference type="PANTHER" id="PTHR23512:SF3">
    <property type="entry name" value="MAJOR FACILITATOR SUPERFAMILY DOMAIN-CONTAINING PROTEIN 1"/>
    <property type="match status" value="1"/>
</dbReference>
<comment type="catalytic activity">
    <reaction evidence="8">
        <text>L-lysyl-L-alanine(out) = L-lysyl-L-alanine(in)</text>
        <dbReference type="Rhea" id="RHEA:79399"/>
        <dbReference type="ChEBI" id="CHEBI:229954"/>
    </reaction>
</comment>
<comment type="catalytic activity">
    <reaction evidence="12">
        <text>L-lysyl-L-alpha-amino acid(out) = L-lysyl-L-alpha-amino acid(in)</text>
        <dbReference type="Rhea" id="RHEA:79387"/>
        <dbReference type="ChEBI" id="CHEBI:229965"/>
    </reaction>
</comment>
<dbReference type="Gene3D" id="1.20.1250.20">
    <property type="entry name" value="MFS general substrate transporter like domains"/>
    <property type="match status" value="1"/>
</dbReference>
<dbReference type="Proteomes" id="UP000694546">
    <property type="component" value="Chromosome 16"/>
</dbReference>
<dbReference type="Pfam" id="PF07690">
    <property type="entry name" value="MFS_1"/>
    <property type="match status" value="1"/>
</dbReference>
<comment type="catalytic activity">
    <reaction evidence="10">
        <text>L-alpha-aminoacyl-L-arginine(out) = L-alpha-aminoacyl-L-arginine(in)</text>
        <dbReference type="Rhea" id="RHEA:79367"/>
        <dbReference type="ChEBI" id="CHEBI:229968"/>
    </reaction>
</comment>
<evidence type="ECO:0000256" key="11">
    <source>
        <dbReference type="ARBA" id="ARBA00044884"/>
    </source>
</evidence>
<dbReference type="PANTHER" id="PTHR23512">
    <property type="entry name" value="MAJOR FACILITATOR SUPERFAMILY DOMAIN-CONTAINING PROTEIN 1"/>
    <property type="match status" value="1"/>
</dbReference>
<evidence type="ECO:0000256" key="1">
    <source>
        <dbReference type="ARBA" id="ARBA00004155"/>
    </source>
</evidence>
<dbReference type="GO" id="GO:0005765">
    <property type="term" value="C:lysosomal membrane"/>
    <property type="evidence" value="ECO:0007669"/>
    <property type="project" value="UniProtKB-SubCell"/>
</dbReference>
<evidence type="ECO:0000256" key="23">
    <source>
        <dbReference type="ARBA" id="ARBA00045709"/>
    </source>
</evidence>
<comment type="subunit">
    <text evidence="24">Homodimer. Interacts with lysosomal protein GLMP (via lumenal domain); the interaction starts while both proteins are still in the endoplasmic reticulum and is required for stabilization of MFSD1 in lysosomes but has no direct effect on its targeting to lysosomes or transporter activity.</text>
</comment>
<name>A0A8C5D1A6_GADMO</name>
<dbReference type="AlphaFoldDB" id="A0A8C5D1A6"/>
<evidence type="ECO:0000256" key="22">
    <source>
        <dbReference type="ARBA" id="ARBA00045018"/>
    </source>
</evidence>
<comment type="function">
    <text evidence="23">Lysosomal dipeptide uniporter that selectively exports lysine, arginine or histidine-containing dipeptides with a net positive charge from the lysosome lumen into the cytosol. Could play a role in a specific type of protein O-glycosylation indirectly regulating macrophages migration and tissue invasion. Also essential for liver homeostasis.</text>
</comment>
<feature type="transmembrane region" description="Helical" evidence="25">
    <location>
        <begin position="230"/>
        <end position="250"/>
    </location>
</feature>
<evidence type="ECO:0000256" key="20">
    <source>
        <dbReference type="ARBA" id="ARBA00044924"/>
    </source>
</evidence>
<evidence type="ECO:0000256" key="7">
    <source>
        <dbReference type="ARBA" id="ARBA00023228"/>
    </source>
</evidence>
<keyword evidence="7" id="KW-0458">Lysosome</keyword>
<reference evidence="26" key="2">
    <citation type="submission" date="2025-09" db="UniProtKB">
        <authorList>
            <consortium name="Ensembl"/>
        </authorList>
    </citation>
    <scope>IDENTIFICATION</scope>
</reference>
<evidence type="ECO:0000256" key="15">
    <source>
        <dbReference type="ARBA" id="ARBA00044899"/>
    </source>
</evidence>
<dbReference type="Ensembl" id="ENSGMOT00000063315.1">
    <property type="protein sequence ID" value="ENSGMOP00000067842.1"/>
    <property type="gene ID" value="ENSGMOG00000013718.2"/>
</dbReference>
<keyword evidence="3" id="KW-0813">Transport</keyword>
<protein>
    <recommendedName>
        <fullName evidence="21">Lysosomal dipeptide transporter MFSD1</fullName>
    </recommendedName>
    <alternativeName>
        <fullName evidence="22">Major facilitator superfamily domain-containing protein 1</fullName>
    </alternativeName>
</protein>
<dbReference type="InterPro" id="IPR052187">
    <property type="entry name" value="MFSD1"/>
</dbReference>
<evidence type="ECO:0000256" key="16">
    <source>
        <dbReference type="ARBA" id="ARBA00044900"/>
    </source>
</evidence>
<evidence type="ECO:0000256" key="8">
    <source>
        <dbReference type="ARBA" id="ARBA00044876"/>
    </source>
</evidence>
<comment type="catalytic activity">
    <reaction evidence="17">
        <text>L-arginyl-glycine(out) = L-arginyl-glycine(in)</text>
        <dbReference type="Rhea" id="RHEA:79391"/>
        <dbReference type="ChEBI" id="CHEBI:229955"/>
    </reaction>
</comment>
<evidence type="ECO:0000256" key="18">
    <source>
        <dbReference type="ARBA" id="ARBA00044912"/>
    </source>
</evidence>
<feature type="transmembrane region" description="Helical" evidence="25">
    <location>
        <begin position="358"/>
        <end position="378"/>
    </location>
</feature>
<reference evidence="26" key="1">
    <citation type="submission" date="2025-08" db="UniProtKB">
        <authorList>
            <consortium name="Ensembl"/>
        </authorList>
    </citation>
    <scope>IDENTIFICATION</scope>
</reference>
<evidence type="ECO:0000313" key="27">
    <source>
        <dbReference type="Proteomes" id="UP000694546"/>
    </source>
</evidence>
<feature type="transmembrane region" description="Helical" evidence="25">
    <location>
        <begin position="384"/>
        <end position="407"/>
    </location>
</feature>
<comment type="similarity">
    <text evidence="2">Belongs to the major facilitator superfamily.</text>
</comment>
<organism evidence="26 27">
    <name type="scientific">Gadus morhua</name>
    <name type="common">Atlantic cod</name>
    <dbReference type="NCBI Taxonomy" id="8049"/>
    <lineage>
        <taxon>Eukaryota</taxon>
        <taxon>Metazoa</taxon>
        <taxon>Chordata</taxon>
        <taxon>Craniata</taxon>
        <taxon>Vertebrata</taxon>
        <taxon>Euteleostomi</taxon>
        <taxon>Actinopterygii</taxon>
        <taxon>Neopterygii</taxon>
        <taxon>Teleostei</taxon>
        <taxon>Neoteleostei</taxon>
        <taxon>Acanthomorphata</taxon>
        <taxon>Zeiogadaria</taxon>
        <taxon>Gadariae</taxon>
        <taxon>Gadiformes</taxon>
        <taxon>Gadoidei</taxon>
        <taxon>Gadidae</taxon>
        <taxon>Gadus</taxon>
    </lineage>
</organism>
<comment type="catalytic activity">
    <reaction evidence="9">
        <text>L-histidyl-glycine(out) = L-histidyl-glycine(in)</text>
        <dbReference type="Rhea" id="RHEA:79395"/>
        <dbReference type="ChEBI" id="CHEBI:229957"/>
    </reaction>
</comment>
<evidence type="ECO:0000256" key="6">
    <source>
        <dbReference type="ARBA" id="ARBA00023136"/>
    </source>
</evidence>
<evidence type="ECO:0000256" key="14">
    <source>
        <dbReference type="ARBA" id="ARBA00044898"/>
    </source>
</evidence>
<evidence type="ECO:0000256" key="9">
    <source>
        <dbReference type="ARBA" id="ARBA00044878"/>
    </source>
</evidence>
<accession>A0A8C5D1A6</accession>
<evidence type="ECO:0000256" key="12">
    <source>
        <dbReference type="ARBA" id="ARBA00044891"/>
    </source>
</evidence>
<sequence>MTQFHTLRWRVYSLPPQRTRTTCPRTKYNNMTDIEERQSLLGNVNGESEAEEPGKQMSAISDPTRLLHRIVVLIFMCFLGFGELSVIYVVIFAAGALLNRFWLMEVGRFVFGIGGESLSVAQNTYAVNWFKGKELNLVFGLQLSMARLGSTVNMNIMGWVYSRVADLIGSKGPSTLGTALMIGTVFTCFFSLVCALVLGYLDRRAERILKKEQGKTGEVIKLTDVKDFPLSLWLIFIICVGYYVAIFPFIGLGQVFFIEKFNFSPAEARAINSVVYIISAPASPILGFLVDKTGRNVIWVMCAVVTTLAAHMMLAFTFWNPWIAMSLLGVSYSLLACALWPMVAFVVPDHQLGTAYGFMQSIQNLGLALISMAAGAILDNRGYLFLEVFFCACICISLIAVVVLYLVDFLQGKDEGAVDVTFGLDFRVL</sequence>
<evidence type="ECO:0000256" key="19">
    <source>
        <dbReference type="ARBA" id="ARBA00044919"/>
    </source>
</evidence>
<dbReference type="InterPro" id="IPR011701">
    <property type="entry name" value="MFS"/>
</dbReference>
<comment type="catalytic activity">
    <reaction evidence="18">
        <text>L-histidyl-L-alpha-amino acid(out) = L-histidyl-L-alpha-amino acid(in)</text>
        <dbReference type="Rhea" id="RHEA:79379"/>
        <dbReference type="ChEBI" id="CHEBI:229964"/>
    </reaction>
</comment>
<comment type="catalytic activity">
    <reaction evidence="13">
        <text>L-alpha-aminoacyl-L-lysine(out) = L-alpha-aminoacyl-L-lysine(in)</text>
        <dbReference type="Rhea" id="RHEA:79383"/>
        <dbReference type="ChEBI" id="CHEBI:229966"/>
    </reaction>
</comment>
<comment type="subcellular location">
    <subcellularLocation>
        <location evidence="1">Lysosome membrane</location>
        <topology evidence="1">Multi-pass membrane protein</topology>
    </subcellularLocation>
</comment>
<evidence type="ECO:0000256" key="25">
    <source>
        <dbReference type="SAM" id="Phobius"/>
    </source>
</evidence>
<keyword evidence="6 25" id="KW-0472">Membrane</keyword>
<feature type="transmembrane region" description="Helical" evidence="25">
    <location>
        <begin position="70"/>
        <end position="98"/>
    </location>
</feature>
<feature type="transmembrane region" description="Helical" evidence="25">
    <location>
        <begin position="179"/>
        <end position="201"/>
    </location>
</feature>
<evidence type="ECO:0000256" key="13">
    <source>
        <dbReference type="ARBA" id="ARBA00044893"/>
    </source>
</evidence>
<keyword evidence="5 25" id="KW-1133">Transmembrane helix</keyword>
<feature type="transmembrane region" description="Helical" evidence="25">
    <location>
        <begin position="322"/>
        <end position="346"/>
    </location>
</feature>
<evidence type="ECO:0000256" key="24">
    <source>
        <dbReference type="ARBA" id="ARBA00046376"/>
    </source>
</evidence>
<dbReference type="InterPro" id="IPR036259">
    <property type="entry name" value="MFS_trans_sf"/>
</dbReference>
<evidence type="ECO:0000256" key="2">
    <source>
        <dbReference type="ARBA" id="ARBA00008335"/>
    </source>
</evidence>
<evidence type="ECO:0000313" key="26">
    <source>
        <dbReference type="Ensembl" id="ENSGMOP00000067842.1"/>
    </source>
</evidence>
<evidence type="ECO:0000256" key="4">
    <source>
        <dbReference type="ARBA" id="ARBA00022692"/>
    </source>
</evidence>
<comment type="catalytic activity">
    <reaction evidence="20">
        <text>L-lysyl-glycine(out) = L-lysyl-glycine(in)</text>
        <dbReference type="Rhea" id="RHEA:79407"/>
        <dbReference type="ChEBI" id="CHEBI:191202"/>
    </reaction>
</comment>
<evidence type="ECO:0000256" key="5">
    <source>
        <dbReference type="ARBA" id="ARBA00022989"/>
    </source>
</evidence>
<comment type="catalytic activity">
    <reaction evidence="11">
        <text>L-alpha-aminoacyl-L-histidine(out) = L-alpha-aminoacyl-L-histidine(in)</text>
        <dbReference type="Rhea" id="RHEA:79375"/>
        <dbReference type="ChEBI" id="CHEBI:229967"/>
    </reaction>
</comment>
<dbReference type="SUPFAM" id="SSF103473">
    <property type="entry name" value="MFS general substrate transporter"/>
    <property type="match status" value="1"/>
</dbReference>